<reference evidence="4 5" key="1">
    <citation type="submission" date="2018-05" db="EMBL/GenBank/DDBJ databases">
        <title>Complete genome sequence of Pseudomonas kribbensis 46-2(T).</title>
        <authorList>
            <person name="Jeong H."/>
            <person name="Lee S.-G."/>
            <person name="Rha E."/>
            <person name="Kim H."/>
        </authorList>
    </citation>
    <scope>NUCLEOTIDE SEQUENCE [LARGE SCALE GENOMIC DNA]</scope>
    <source>
        <strain evidence="4 5">46-2</strain>
    </source>
</reference>
<dbReference type="AlphaFoldDB" id="A0A345RKQ0"/>
<comment type="similarity">
    <text evidence="1 3">Belongs to the short-chain dehydrogenases/reductases (SDR) family.</text>
</comment>
<keyword evidence="5" id="KW-1185">Reference proteome</keyword>
<sequence length="274" mass="28824">MPVALITGCSSGIGRALADAFKGAGYEVWASARKAEDVAALSAAGFTAVQLDVNNNAALEQLAERINQQHGGLDVLINNAGYGAMGPLLDGGVAAMQRQFETNVFSIVGVTRALFPVLRRAKGLVVNVGSVSGVLVTPFAGAYCASKAAVHALSDALRMELAPFGIRVMEVQPGAIQSSFAKNAGHEAEQLINEQSPWFPLREGIRARAKASQDKPTPASEFAAELLKAVQQSKPPRLIRIGNGSRALPLLATLLPKGLLESTLMKRFGLRGQL</sequence>
<dbReference type="SUPFAM" id="SSF51735">
    <property type="entry name" value="NAD(P)-binding Rossmann-fold domains"/>
    <property type="match status" value="1"/>
</dbReference>
<protein>
    <submittedName>
        <fullName evidence="4">Short-chain dehydrogenase</fullName>
    </submittedName>
</protein>
<dbReference type="PROSITE" id="PS00061">
    <property type="entry name" value="ADH_SHORT"/>
    <property type="match status" value="1"/>
</dbReference>
<evidence type="ECO:0000256" key="1">
    <source>
        <dbReference type="ARBA" id="ARBA00006484"/>
    </source>
</evidence>
<dbReference type="Gene3D" id="3.40.50.720">
    <property type="entry name" value="NAD(P)-binding Rossmann-like Domain"/>
    <property type="match status" value="1"/>
</dbReference>
<evidence type="ECO:0000313" key="4">
    <source>
        <dbReference type="EMBL" id="AXI59866.1"/>
    </source>
</evidence>
<dbReference type="RefSeq" id="WP_114881474.1">
    <property type="nucleotide sequence ID" value="NZ_CP029608.1"/>
</dbReference>
<dbReference type="KEGG" id="pke:DLD99_05095"/>
<dbReference type="InterPro" id="IPR036291">
    <property type="entry name" value="NAD(P)-bd_dom_sf"/>
</dbReference>
<evidence type="ECO:0000256" key="3">
    <source>
        <dbReference type="RuleBase" id="RU000363"/>
    </source>
</evidence>
<dbReference type="Proteomes" id="UP000253720">
    <property type="component" value="Chromosome"/>
</dbReference>
<gene>
    <name evidence="4" type="ORF">DLD99_05095</name>
</gene>
<dbReference type="NCBIfam" id="NF004284">
    <property type="entry name" value="PRK05693.1"/>
    <property type="match status" value="1"/>
</dbReference>
<dbReference type="PRINTS" id="PR00080">
    <property type="entry name" value="SDRFAMILY"/>
</dbReference>
<evidence type="ECO:0000256" key="2">
    <source>
        <dbReference type="ARBA" id="ARBA00023002"/>
    </source>
</evidence>
<dbReference type="InterPro" id="IPR002347">
    <property type="entry name" value="SDR_fam"/>
</dbReference>
<name>A0A345RKQ0_9PSED</name>
<dbReference type="InterPro" id="IPR020904">
    <property type="entry name" value="Sc_DH/Rdtase_CS"/>
</dbReference>
<dbReference type="PANTHER" id="PTHR44169:SF6">
    <property type="entry name" value="NADPH-DEPENDENT 1-ACYLDIHYDROXYACETONE PHOSPHATE REDUCTASE"/>
    <property type="match status" value="1"/>
</dbReference>
<dbReference type="CDD" id="cd05374">
    <property type="entry name" value="17beta-HSD-like_SDR_c"/>
    <property type="match status" value="1"/>
</dbReference>
<organism evidence="4 5">
    <name type="scientific">Pseudomonas kribbensis</name>
    <dbReference type="NCBI Taxonomy" id="1628086"/>
    <lineage>
        <taxon>Bacteria</taxon>
        <taxon>Pseudomonadati</taxon>
        <taxon>Pseudomonadota</taxon>
        <taxon>Gammaproteobacteria</taxon>
        <taxon>Pseudomonadales</taxon>
        <taxon>Pseudomonadaceae</taxon>
        <taxon>Pseudomonas</taxon>
    </lineage>
</organism>
<evidence type="ECO:0000313" key="5">
    <source>
        <dbReference type="Proteomes" id="UP000253720"/>
    </source>
</evidence>
<keyword evidence="2" id="KW-0560">Oxidoreductase</keyword>
<proteinExistence type="inferred from homology"/>
<dbReference type="EMBL" id="CP029608">
    <property type="protein sequence ID" value="AXI59866.1"/>
    <property type="molecule type" value="Genomic_DNA"/>
</dbReference>
<dbReference type="GO" id="GO:0016491">
    <property type="term" value="F:oxidoreductase activity"/>
    <property type="evidence" value="ECO:0007669"/>
    <property type="project" value="UniProtKB-KW"/>
</dbReference>
<dbReference type="PRINTS" id="PR00081">
    <property type="entry name" value="GDHRDH"/>
</dbReference>
<dbReference type="Pfam" id="PF00106">
    <property type="entry name" value="adh_short"/>
    <property type="match status" value="1"/>
</dbReference>
<dbReference type="PANTHER" id="PTHR44169">
    <property type="entry name" value="NADPH-DEPENDENT 1-ACYLDIHYDROXYACETONE PHOSPHATE REDUCTASE"/>
    <property type="match status" value="1"/>
</dbReference>
<accession>A0A345RKQ0</accession>